<gene>
    <name evidence="8" type="primary">hflK</name>
    <name evidence="8" type="ORF">CEE37_03575</name>
</gene>
<dbReference type="PANTHER" id="PTHR43327">
    <property type="entry name" value="STOMATIN-LIKE PROTEIN 2, MITOCHONDRIAL"/>
    <property type="match status" value="1"/>
</dbReference>
<keyword evidence="8" id="KW-0645">Protease</keyword>
<dbReference type="EMBL" id="NJBN01000002">
    <property type="protein sequence ID" value="TKJ41659.1"/>
    <property type="molecule type" value="Genomic_DNA"/>
</dbReference>
<dbReference type="SUPFAM" id="SSF117892">
    <property type="entry name" value="Band 7/SPFH domain"/>
    <property type="match status" value="1"/>
</dbReference>
<evidence type="ECO:0000256" key="4">
    <source>
        <dbReference type="ARBA" id="ARBA00022989"/>
    </source>
</evidence>
<feature type="domain" description="Band 7" evidence="7">
    <location>
        <begin position="19"/>
        <end position="197"/>
    </location>
</feature>
<keyword evidence="5 6" id="KW-0472">Membrane</keyword>
<comment type="similarity">
    <text evidence="2 6">Belongs to the band 7/mec-2 family. HflK subfamily.</text>
</comment>
<dbReference type="CDD" id="cd03404">
    <property type="entry name" value="SPFH_HflK"/>
    <property type="match status" value="1"/>
</dbReference>
<dbReference type="Pfam" id="PF01145">
    <property type="entry name" value="Band_7"/>
    <property type="match status" value="1"/>
</dbReference>
<dbReference type="NCBIfam" id="TIGR01933">
    <property type="entry name" value="hflK"/>
    <property type="match status" value="1"/>
</dbReference>
<name>A0A532V3D2_UNCL8</name>
<dbReference type="GO" id="GO:0016020">
    <property type="term" value="C:membrane"/>
    <property type="evidence" value="ECO:0007669"/>
    <property type="project" value="UniProtKB-SubCell"/>
</dbReference>
<evidence type="ECO:0000256" key="2">
    <source>
        <dbReference type="ARBA" id="ARBA00006971"/>
    </source>
</evidence>
<dbReference type="InterPro" id="IPR050710">
    <property type="entry name" value="Band7/mec-2_domain"/>
</dbReference>
<evidence type="ECO:0000259" key="7">
    <source>
        <dbReference type="SMART" id="SM00244"/>
    </source>
</evidence>
<protein>
    <recommendedName>
        <fullName evidence="6">Protein HflK</fullName>
    </recommendedName>
</protein>
<comment type="subcellular location">
    <subcellularLocation>
        <location evidence="1">Membrane</location>
        <topology evidence="1">Single-pass membrane protein</topology>
    </subcellularLocation>
</comment>
<proteinExistence type="inferred from homology"/>
<evidence type="ECO:0000313" key="8">
    <source>
        <dbReference type="EMBL" id="TKJ41659.1"/>
    </source>
</evidence>
<evidence type="ECO:0000256" key="6">
    <source>
        <dbReference type="RuleBase" id="RU364113"/>
    </source>
</evidence>
<dbReference type="InterPro" id="IPR001107">
    <property type="entry name" value="Band_7"/>
</dbReference>
<dbReference type="PANTHER" id="PTHR43327:SF2">
    <property type="entry name" value="MODULATOR OF FTSH PROTEASE HFLK"/>
    <property type="match status" value="1"/>
</dbReference>
<dbReference type="Proteomes" id="UP000319619">
    <property type="component" value="Unassembled WGS sequence"/>
</dbReference>
<comment type="subunit">
    <text evidence="6">HflC and HflK may interact to form a multimeric complex.</text>
</comment>
<dbReference type="InterPro" id="IPR036013">
    <property type="entry name" value="Band_7/SPFH_dom_sf"/>
</dbReference>
<keyword evidence="4 6" id="KW-1133">Transmembrane helix</keyword>
<feature type="transmembrane region" description="Helical" evidence="6">
    <location>
        <begin position="6"/>
        <end position="25"/>
    </location>
</feature>
<comment type="function">
    <text evidence="6">HflC and HflK could encode or regulate a protease.</text>
</comment>
<dbReference type="AlphaFoldDB" id="A0A532V3D2"/>
<evidence type="ECO:0000256" key="3">
    <source>
        <dbReference type="ARBA" id="ARBA00022692"/>
    </source>
</evidence>
<dbReference type="GO" id="GO:0008233">
    <property type="term" value="F:peptidase activity"/>
    <property type="evidence" value="ECO:0007669"/>
    <property type="project" value="UniProtKB-KW"/>
</dbReference>
<sequence>MKKFVFILIGIILGIYLLTGIYVVGSEKMGVVTFFGRVVADRIPAGIHYAFPWPFTKVYTPAVAVVKRMSIGFKLVDQLQGIGPSRNESERLSGDSNVITVSIMVQYTVRDPGAYLFNAEDPDFLVRKAGEALLCEKVGMISVDDLLTVGKSEVEQYVRNGLQTFSDSVGAGLRIRSCSLQKVEPPLEVIESFNEVSRAKSNREKIINDAHTYRSEMLPKARAQAQQIVQSAQAVSAARVSKAEGDAARFEKIFSEYRKNPKILSQRLYWDTIEAVLAGARKIIVDDKPDDQGTNLHIISDTP</sequence>
<keyword evidence="8" id="KW-0378">Hydrolase</keyword>
<evidence type="ECO:0000313" key="9">
    <source>
        <dbReference type="Proteomes" id="UP000319619"/>
    </source>
</evidence>
<keyword evidence="3 6" id="KW-0812">Transmembrane</keyword>
<dbReference type="SMART" id="SM00244">
    <property type="entry name" value="PHB"/>
    <property type="match status" value="1"/>
</dbReference>
<evidence type="ECO:0000256" key="5">
    <source>
        <dbReference type="ARBA" id="ARBA00023136"/>
    </source>
</evidence>
<reference evidence="8 9" key="1">
    <citation type="submission" date="2017-06" db="EMBL/GenBank/DDBJ databases">
        <title>Novel microbial phyla capable of carbon fixation and sulfur reduction in deep-sea sediments.</title>
        <authorList>
            <person name="Huang J."/>
            <person name="Baker B."/>
            <person name="Wang Y."/>
        </authorList>
    </citation>
    <scope>NUCLEOTIDE SEQUENCE [LARGE SCALE GENOMIC DNA]</scope>
    <source>
        <strain evidence="8">B3_LCP</strain>
    </source>
</reference>
<evidence type="ECO:0000256" key="1">
    <source>
        <dbReference type="ARBA" id="ARBA00004167"/>
    </source>
</evidence>
<dbReference type="Gene3D" id="3.30.479.30">
    <property type="entry name" value="Band 7 domain"/>
    <property type="match status" value="1"/>
</dbReference>
<dbReference type="InterPro" id="IPR010201">
    <property type="entry name" value="HflK"/>
</dbReference>
<comment type="caution">
    <text evidence="8">The sequence shown here is derived from an EMBL/GenBank/DDBJ whole genome shotgun (WGS) entry which is preliminary data.</text>
</comment>
<dbReference type="GO" id="GO:0006508">
    <property type="term" value="P:proteolysis"/>
    <property type="evidence" value="ECO:0007669"/>
    <property type="project" value="UniProtKB-KW"/>
</dbReference>
<organism evidence="8 9">
    <name type="scientific">candidate division LCP-89 bacterium B3_LCP</name>
    <dbReference type="NCBI Taxonomy" id="2012998"/>
    <lineage>
        <taxon>Bacteria</taxon>
        <taxon>Pseudomonadati</taxon>
        <taxon>Bacteria division LCP-89</taxon>
    </lineage>
</organism>
<accession>A0A532V3D2</accession>